<comment type="caution">
    <text evidence="2">The sequence shown here is derived from an EMBL/GenBank/DDBJ whole genome shotgun (WGS) entry which is preliminary data.</text>
</comment>
<dbReference type="OrthoDB" id="6049124at2"/>
<proteinExistence type="predicted"/>
<evidence type="ECO:0000256" key="1">
    <source>
        <dbReference type="SAM" id="MobiDB-lite"/>
    </source>
</evidence>
<sequence length="94" mass="10327">MIQHSRPLPADVPTCVQGHRPQLVETRGAPAGHRVGSPCPPHFHIECHRCRVATVPSPNRAITELRWRDPMGHIPLSDLPRVRERIAAVVAAAA</sequence>
<keyword evidence="3" id="KW-1185">Reference proteome</keyword>
<dbReference type="AlphaFoldDB" id="A0A508ARX2"/>
<feature type="region of interest" description="Disordered" evidence="1">
    <location>
        <begin position="1"/>
        <end position="21"/>
    </location>
</feature>
<reference evidence="2 3" key="1">
    <citation type="submission" date="2019-06" db="EMBL/GenBank/DDBJ databases">
        <title>Lysobacter alkalisoli sp. nov. isolated from saline soil.</title>
        <authorList>
            <person name="Sun J.-Q."/>
            <person name="Xu L."/>
        </authorList>
    </citation>
    <scope>NUCLEOTIDE SEQUENCE [LARGE SCALE GENOMIC DNA]</scope>
    <source>
        <strain evidence="2 3">JCM 31130</strain>
    </source>
</reference>
<protein>
    <submittedName>
        <fullName evidence="2">Uncharacterized protein</fullName>
    </submittedName>
</protein>
<organism evidence="2 3">
    <name type="scientific">Marilutibacter aestuarii</name>
    <dbReference type="NCBI Taxonomy" id="1706195"/>
    <lineage>
        <taxon>Bacteria</taxon>
        <taxon>Pseudomonadati</taxon>
        <taxon>Pseudomonadota</taxon>
        <taxon>Gammaproteobacteria</taxon>
        <taxon>Lysobacterales</taxon>
        <taxon>Lysobacteraceae</taxon>
        <taxon>Marilutibacter</taxon>
    </lineage>
</organism>
<name>A0A508ARX2_9GAMM</name>
<evidence type="ECO:0000313" key="2">
    <source>
        <dbReference type="EMBL" id="TQD51214.1"/>
    </source>
</evidence>
<dbReference type="RefSeq" id="WP_141517103.1">
    <property type="nucleotide sequence ID" value="NZ_VICE01000014.1"/>
</dbReference>
<gene>
    <name evidence="2" type="ORF">FKV25_01925</name>
</gene>
<evidence type="ECO:0000313" key="3">
    <source>
        <dbReference type="Proteomes" id="UP000318212"/>
    </source>
</evidence>
<accession>A0A508ARX2</accession>
<dbReference type="Proteomes" id="UP000318212">
    <property type="component" value="Unassembled WGS sequence"/>
</dbReference>
<dbReference type="EMBL" id="VICE01000014">
    <property type="protein sequence ID" value="TQD51214.1"/>
    <property type="molecule type" value="Genomic_DNA"/>
</dbReference>